<name>A0A932FX86_UNCTE</name>
<evidence type="ECO:0000313" key="3">
    <source>
        <dbReference type="Proteomes" id="UP000769766"/>
    </source>
</evidence>
<dbReference type="EMBL" id="JACPRF010000001">
    <property type="protein sequence ID" value="MBI2875249.1"/>
    <property type="molecule type" value="Genomic_DNA"/>
</dbReference>
<reference evidence="2" key="1">
    <citation type="submission" date="2020-07" db="EMBL/GenBank/DDBJ databases">
        <title>Huge and variable diversity of episymbiotic CPR bacteria and DPANN archaea in groundwater ecosystems.</title>
        <authorList>
            <person name="He C.Y."/>
            <person name="Keren R."/>
            <person name="Whittaker M."/>
            <person name="Farag I.F."/>
            <person name="Doudna J."/>
            <person name="Cate J.H.D."/>
            <person name="Banfield J.F."/>
        </authorList>
    </citation>
    <scope>NUCLEOTIDE SEQUENCE</scope>
    <source>
        <strain evidence="2">NC_groundwater_672_Ag_B-0.1um_62_36</strain>
    </source>
</reference>
<dbReference type="Proteomes" id="UP000769766">
    <property type="component" value="Unassembled WGS sequence"/>
</dbReference>
<protein>
    <recommendedName>
        <fullName evidence="1">Cytochrome C Planctomycete-type domain-containing protein</fullName>
    </recommendedName>
</protein>
<evidence type="ECO:0000259" key="1">
    <source>
        <dbReference type="Pfam" id="PF07635"/>
    </source>
</evidence>
<dbReference type="AlphaFoldDB" id="A0A932FX86"/>
<sequence length="413" mass="43540">MRRMASLGAFAGAFLVWVTALLYAQGPPEISFEEDVLPIFQEAFPPEKRGHCTACHSGPAPQAGLDLNSLEGVLAGSERGPVVIPGDGENSPIVLAVEGRLVRKGVPVPRMPFDGPPFLDEETIGIIRAWIDQLEAEEIVEIRSTFAVTQAVVRRGRKPGQDAFQLSGVYQDGGADRGLPDLLGSPETEVSLMLSTPTQGTLWSKTILAGSFAPKGTKFVFQDKAEGLSISFDTKKKGFAVSAQRQSLSGLADPAQFVISVGGLAGSQLIPTSVPYVGGRSTPLSAVFYVTRGTIRPGKKVGTDQFAFEGVLSSESGLPNAPVVDVRVELGPFAEIIRVARQGTRYAYVAPRGTTGLARFTIDAKTGKFSVSAVGLDLPDLTGPAILRLQVGDVAGRATLVLSGSAATGFRYP</sequence>
<gene>
    <name evidence="2" type="ORF">HYY20_00015</name>
</gene>
<proteinExistence type="predicted"/>
<feature type="domain" description="Cytochrome C Planctomycete-type" evidence="1">
    <location>
        <begin position="52"/>
        <end position="98"/>
    </location>
</feature>
<dbReference type="Pfam" id="PF07635">
    <property type="entry name" value="PSCyt1"/>
    <property type="match status" value="1"/>
</dbReference>
<accession>A0A932FX86</accession>
<comment type="caution">
    <text evidence="2">The sequence shown here is derived from an EMBL/GenBank/DDBJ whole genome shotgun (WGS) entry which is preliminary data.</text>
</comment>
<dbReference type="InterPro" id="IPR011429">
    <property type="entry name" value="Cyt_c_Planctomycete-type"/>
</dbReference>
<evidence type="ECO:0000313" key="2">
    <source>
        <dbReference type="EMBL" id="MBI2875249.1"/>
    </source>
</evidence>
<organism evidence="2 3">
    <name type="scientific">Tectimicrobiota bacterium</name>
    <dbReference type="NCBI Taxonomy" id="2528274"/>
    <lineage>
        <taxon>Bacteria</taxon>
        <taxon>Pseudomonadati</taxon>
        <taxon>Nitrospinota/Tectimicrobiota group</taxon>
        <taxon>Candidatus Tectimicrobiota</taxon>
    </lineage>
</organism>